<proteinExistence type="inferred from homology"/>
<reference evidence="5" key="1">
    <citation type="submission" date="2025-08" db="UniProtKB">
        <authorList>
            <consortium name="RefSeq"/>
        </authorList>
    </citation>
    <scope>IDENTIFICATION</scope>
    <source>
        <tissue evidence="5">Gonads</tissue>
    </source>
</reference>
<evidence type="ECO:0000313" key="4">
    <source>
        <dbReference type="Proteomes" id="UP000085678"/>
    </source>
</evidence>
<dbReference type="InterPro" id="IPR002225">
    <property type="entry name" value="3Beta_OHSteriod_DH/Estase"/>
</dbReference>
<dbReference type="PANTHER" id="PTHR10366">
    <property type="entry name" value="NAD DEPENDENT EPIMERASE/DEHYDRATASE"/>
    <property type="match status" value="1"/>
</dbReference>
<dbReference type="PANTHER" id="PTHR10366:SF853">
    <property type="entry name" value="GH25466P"/>
    <property type="match status" value="1"/>
</dbReference>
<dbReference type="GO" id="GO:0016616">
    <property type="term" value="F:oxidoreductase activity, acting on the CH-OH group of donors, NAD or NADP as acceptor"/>
    <property type="evidence" value="ECO:0007669"/>
    <property type="project" value="InterPro"/>
</dbReference>
<dbReference type="Gene3D" id="3.40.50.720">
    <property type="entry name" value="NAD(P)-binding Rossmann-like Domain"/>
    <property type="match status" value="1"/>
</dbReference>
<gene>
    <name evidence="5" type="primary">LOC106151343</name>
</gene>
<accession>A0A1S3H1X1</accession>
<dbReference type="InParanoid" id="A0A1S3H1X1"/>
<keyword evidence="4" id="KW-1185">Reference proteome</keyword>
<dbReference type="FunFam" id="3.40.50.720:FF:000495">
    <property type="entry name" value="3 hydroxysteroid dehydrogenase, putative"/>
    <property type="match status" value="1"/>
</dbReference>
<evidence type="ECO:0000256" key="2">
    <source>
        <dbReference type="RuleBase" id="RU004475"/>
    </source>
</evidence>
<dbReference type="KEGG" id="lak:106151343"/>
<sequence length="313" mass="34577">MSSQIFPSPNSSEFVMFSKLSTLFAGFYRLSAAGVVLKNKDSEQTLNMREINSVVEPQSVILITGGAGFLGQHIVKLIQERRPDVKEIRVFDIKPYLNQLDHPESKPIKSFVGDVRSLHDLLKAFDGVDTVIHTAGLISYGTFPDLEGMQQINVKGTKNVIEACLKQNVPRLVYTSTVDVVIGFEEIINGDEDKTTKPRKFLFPGYPQTKSEAEKCVLQANATPLSKGDGSVLQTVALRPNVMYGERDPHYVTNALANAKARGGVLTRVGRGDALFQQAYVGNVAWAHLKAEEAMRRQDSWVVYEGTVCDLTL</sequence>
<dbReference type="GO" id="GO:0006694">
    <property type="term" value="P:steroid biosynthetic process"/>
    <property type="evidence" value="ECO:0007669"/>
    <property type="project" value="InterPro"/>
</dbReference>
<dbReference type="InterPro" id="IPR050425">
    <property type="entry name" value="NAD(P)_dehydrat-like"/>
</dbReference>
<feature type="domain" description="3-beta hydroxysteroid dehydrogenase/isomerase" evidence="3">
    <location>
        <begin position="62"/>
        <end position="298"/>
    </location>
</feature>
<dbReference type="GeneID" id="106151343"/>
<name>A0A1S3H1X1_LINAN</name>
<dbReference type="STRING" id="7574.A0A1S3H1X1"/>
<protein>
    <submittedName>
        <fullName evidence="5">3 beta-hydroxysteroid dehydrogenase/Delta 5--&gt;4-isomerase type 4-like</fullName>
    </submittedName>
</protein>
<organism evidence="4 5">
    <name type="scientific">Lingula anatina</name>
    <name type="common">Brachiopod</name>
    <name type="synonym">Lingula unguis</name>
    <dbReference type="NCBI Taxonomy" id="7574"/>
    <lineage>
        <taxon>Eukaryota</taxon>
        <taxon>Metazoa</taxon>
        <taxon>Spiralia</taxon>
        <taxon>Lophotrochozoa</taxon>
        <taxon>Brachiopoda</taxon>
        <taxon>Linguliformea</taxon>
        <taxon>Lingulata</taxon>
        <taxon>Lingulida</taxon>
        <taxon>Linguloidea</taxon>
        <taxon>Lingulidae</taxon>
        <taxon>Lingula</taxon>
    </lineage>
</organism>
<comment type="similarity">
    <text evidence="2">Belongs to the 3-beta-HSD family.</text>
</comment>
<dbReference type="InterPro" id="IPR036291">
    <property type="entry name" value="NAD(P)-bd_dom_sf"/>
</dbReference>
<evidence type="ECO:0000256" key="1">
    <source>
        <dbReference type="ARBA" id="ARBA00023002"/>
    </source>
</evidence>
<dbReference type="Proteomes" id="UP000085678">
    <property type="component" value="Unplaced"/>
</dbReference>
<dbReference type="RefSeq" id="XP_013380018.1">
    <property type="nucleotide sequence ID" value="XM_013524564.1"/>
</dbReference>
<evidence type="ECO:0000313" key="5">
    <source>
        <dbReference type="RefSeq" id="XP_013380018.1"/>
    </source>
</evidence>
<keyword evidence="1 2" id="KW-0560">Oxidoreductase</keyword>
<dbReference type="OrthoDB" id="2735536at2759"/>
<dbReference type="SUPFAM" id="SSF51735">
    <property type="entry name" value="NAD(P)-binding Rossmann-fold domains"/>
    <property type="match status" value="1"/>
</dbReference>
<evidence type="ECO:0000259" key="3">
    <source>
        <dbReference type="Pfam" id="PF01073"/>
    </source>
</evidence>
<dbReference type="Pfam" id="PF01073">
    <property type="entry name" value="3Beta_HSD"/>
    <property type="match status" value="1"/>
</dbReference>
<dbReference type="AlphaFoldDB" id="A0A1S3H1X1"/>